<dbReference type="SUPFAM" id="SSF82708">
    <property type="entry name" value="R3H domain"/>
    <property type="match status" value="1"/>
</dbReference>
<protein>
    <submittedName>
        <fullName evidence="7">Jag protein</fullName>
    </submittedName>
</protein>
<evidence type="ECO:0000256" key="1">
    <source>
        <dbReference type="ARBA" id="ARBA00022490"/>
    </source>
</evidence>
<dbReference type="GO" id="GO:0008360">
    <property type="term" value="P:regulation of cell shape"/>
    <property type="evidence" value="ECO:0007669"/>
    <property type="project" value="UniProtKB-KW"/>
</dbReference>
<reference evidence="7 8" key="1">
    <citation type="journal article" date="2011" name="J. Bacteriol.">
        <title>Genome sequence of Haloplasma contractile, an unusual contractile bacterium from a deep-sea anoxic brine lake.</title>
        <authorList>
            <person name="Antunes A."/>
            <person name="Alam I."/>
            <person name="El Dorry H."/>
            <person name="Siam R."/>
            <person name="Robertson A."/>
            <person name="Bajic V.B."/>
            <person name="Stingl U."/>
        </authorList>
    </citation>
    <scope>NUCLEOTIDE SEQUENCE [LARGE SCALE GENOMIC DNA]</scope>
    <source>
        <strain evidence="7 8">SSD-17B</strain>
    </source>
</reference>
<dbReference type="Gene3D" id="3.30.1370.50">
    <property type="entry name" value="R3H-like domain"/>
    <property type="match status" value="1"/>
</dbReference>
<evidence type="ECO:0000313" key="8">
    <source>
        <dbReference type="Proteomes" id="UP000005707"/>
    </source>
</evidence>
<keyword evidence="4" id="KW-0143">Chaperone</keyword>
<sequence length="205" mass="23743">MKKRILEAKNLDEVKKESISIFNVSLDDLSFEVIKEKKGILGIGSSVTVEVTLNIDPFEETLKYLNAIMEQMDIDAKIEMITSNKEVKYNIFTNHNPILIGREGRTLDSLQHITRQVINRFSDERIICSVDIGGYKQKRITQLEILATKTAKEVARTKVPVKLDPMNSYERRIIHTKLAEWRDVYTESVGESPNRRLIIKPRRKR</sequence>
<dbReference type="InParanoid" id="F7PWT3"/>
<dbReference type="PANTHER" id="PTHR35800">
    <property type="entry name" value="PROTEIN JAG"/>
    <property type="match status" value="1"/>
</dbReference>
<dbReference type="Pfam" id="PF01424">
    <property type="entry name" value="R3H"/>
    <property type="match status" value="1"/>
</dbReference>
<dbReference type="CDD" id="cd02414">
    <property type="entry name" value="KH-II_Jag"/>
    <property type="match status" value="1"/>
</dbReference>
<dbReference type="GO" id="GO:0071555">
    <property type="term" value="P:cell wall organization"/>
    <property type="evidence" value="ECO:0007669"/>
    <property type="project" value="UniProtKB-KW"/>
</dbReference>
<dbReference type="NCBIfam" id="NF041568">
    <property type="entry name" value="Jag_EloR"/>
    <property type="match status" value="1"/>
</dbReference>
<reference evidence="7 8" key="2">
    <citation type="journal article" date="2013" name="PLoS ONE">
        <title>INDIGO - INtegrated Data Warehouse of MIcrobial GenOmes with Examples from the Red Sea Extremophiles.</title>
        <authorList>
            <person name="Alam I."/>
            <person name="Antunes A."/>
            <person name="Kamau A.A."/>
            <person name="Ba Alawi W."/>
            <person name="Kalkatawi M."/>
            <person name="Stingl U."/>
            <person name="Bajic V.B."/>
        </authorList>
    </citation>
    <scope>NUCLEOTIDE SEQUENCE [LARGE SCALE GENOMIC DNA]</scope>
    <source>
        <strain evidence="7 8">SSD-17B</strain>
    </source>
</reference>
<evidence type="ECO:0000259" key="6">
    <source>
        <dbReference type="PROSITE" id="PS51061"/>
    </source>
</evidence>
<gene>
    <name evidence="7" type="primary">jag</name>
    <name evidence="7" type="ORF">HLPCO_001528</name>
</gene>
<dbReference type="CDD" id="cd02644">
    <property type="entry name" value="R3H_jag"/>
    <property type="match status" value="1"/>
</dbReference>
<dbReference type="Pfam" id="PF14804">
    <property type="entry name" value="Jag_N"/>
    <property type="match status" value="1"/>
</dbReference>
<dbReference type="AlphaFoldDB" id="F7PWT3"/>
<keyword evidence="2" id="KW-0694">RNA-binding</keyword>
<dbReference type="Proteomes" id="UP000005707">
    <property type="component" value="Unassembled WGS sequence"/>
</dbReference>
<dbReference type="GO" id="GO:0003723">
    <property type="term" value="F:RNA binding"/>
    <property type="evidence" value="ECO:0007669"/>
    <property type="project" value="UniProtKB-KW"/>
</dbReference>
<organism evidence="7 8">
    <name type="scientific">Haloplasma contractile SSD-17B</name>
    <dbReference type="NCBI Taxonomy" id="1033810"/>
    <lineage>
        <taxon>Bacteria</taxon>
        <taxon>Bacillati</taxon>
        <taxon>Mycoplasmatota</taxon>
        <taxon>Mollicutes</taxon>
        <taxon>Haloplasmatales</taxon>
        <taxon>Haloplasmataceae</taxon>
        <taxon>Haloplasma</taxon>
    </lineage>
</organism>
<keyword evidence="3" id="KW-0133">Cell shape</keyword>
<name>F7PWT3_9MOLU</name>
<evidence type="ECO:0000256" key="4">
    <source>
        <dbReference type="ARBA" id="ARBA00023186"/>
    </source>
</evidence>
<dbReference type="Gene3D" id="3.30.300.20">
    <property type="match status" value="1"/>
</dbReference>
<dbReference type="Gene3D" id="3.30.30.80">
    <property type="entry name" value="probable RNA-binding protein from clostridium symbiosum atcc 14940"/>
    <property type="match status" value="1"/>
</dbReference>
<keyword evidence="1" id="KW-0963">Cytoplasm</keyword>
<keyword evidence="8" id="KW-1185">Reference proteome</keyword>
<accession>F7PWT3</accession>
<evidence type="ECO:0000313" key="7">
    <source>
        <dbReference type="EMBL" id="ERJ12542.1"/>
    </source>
</evidence>
<dbReference type="InterPro" id="IPR036867">
    <property type="entry name" value="R3H_dom_sf"/>
</dbReference>
<proteinExistence type="predicted"/>
<evidence type="ECO:0000256" key="3">
    <source>
        <dbReference type="ARBA" id="ARBA00022960"/>
    </source>
</evidence>
<dbReference type="eggNOG" id="COG1847">
    <property type="taxonomic scope" value="Bacteria"/>
</dbReference>
<dbReference type="InterPro" id="IPR038247">
    <property type="entry name" value="Jag_N_dom_sf"/>
</dbReference>
<dbReference type="PANTHER" id="PTHR35800:SF1">
    <property type="entry name" value="RNA-BINDING PROTEIN KHPB"/>
    <property type="match status" value="1"/>
</dbReference>
<dbReference type="RefSeq" id="WP_008824876.1">
    <property type="nucleotide sequence ID" value="NZ_AFNU02000004.1"/>
</dbReference>
<dbReference type="InterPro" id="IPR039247">
    <property type="entry name" value="KhpB"/>
</dbReference>
<dbReference type="InterPro" id="IPR034079">
    <property type="entry name" value="R3H_KhpB"/>
</dbReference>
<dbReference type="InterPro" id="IPR032782">
    <property type="entry name" value="KhpB_N"/>
</dbReference>
<dbReference type="Pfam" id="PF13083">
    <property type="entry name" value="KH_KhpA-B"/>
    <property type="match status" value="1"/>
</dbReference>
<dbReference type="SMART" id="SM01245">
    <property type="entry name" value="Jag_N"/>
    <property type="match status" value="1"/>
</dbReference>
<dbReference type="EMBL" id="AFNU02000004">
    <property type="protein sequence ID" value="ERJ12542.1"/>
    <property type="molecule type" value="Genomic_DNA"/>
</dbReference>
<dbReference type="SMART" id="SM00393">
    <property type="entry name" value="R3H"/>
    <property type="match status" value="1"/>
</dbReference>
<comment type="caution">
    <text evidence="7">The sequence shown here is derived from an EMBL/GenBank/DDBJ whole genome shotgun (WGS) entry which is preliminary data.</text>
</comment>
<feature type="domain" description="R3H" evidence="6">
    <location>
        <begin position="137"/>
        <end position="203"/>
    </location>
</feature>
<keyword evidence="5" id="KW-0961">Cell wall biogenesis/degradation</keyword>
<dbReference type="InterPro" id="IPR015946">
    <property type="entry name" value="KH_dom-like_a/b"/>
</dbReference>
<dbReference type="FunCoup" id="F7PWT3">
    <property type="interactions" value="125"/>
</dbReference>
<dbReference type="InterPro" id="IPR001374">
    <property type="entry name" value="R3H_dom"/>
</dbReference>
<dbReference type="OrthoDB" id="9794483at2"/>
<evidence type="ECO:0000256" key="2">
    <source>
        <dbReference type="ARBA" id="ARBA00022884"/>
    </source>
</evidence>
<dbReference type="STRING" id="1033810.HLPCO_001528"/>
<dbReference type="InterPro" id="IPR038008">
    <property type="entry name" value="Jag_KH"/>
</dbReference>
<dbReference type="PROSITE" id="PS51061">
    <property type="entry name" value="R3H"/>
    <property type="match status" value="1"/>
</dbReference>
<evidence type="ECO:0000256" key="5">
    <source>
        <dbReference type="ARBA" id="ARBA00023316"/>
    </source>
</evidence>